<comment type="caution">
    <text evidence="2">The sequence shown here is derived from an EMBL/GenBank/DDBJ whole genome shotgun (WGS) entry which is preliminary data.</text>
</comment>
<gene>
    <name evidence="2" type="ORF">MW871_05425</name>
</gene>
<keyword evidence="3" id="KW-1185">Reference proteome</keyword>
<evidence type="ECO:0008006" key="4">
    <source>
        <dbReference type="Google" id="ProtNLM"/>
    </source>
</evidence>
<evidence type="ECO:0000256" key="1">
    <source>
        <dbReference type="SAM" id="SignalP"/>
    </source>
</evidence>
<accession>A0A9X1XTH1</accession>
<feature type="chain" id="PRO_5040997858" description="Curlin associated repeat-containing protein" evidence="1">
    <location>
        <begin position="22"/>
        <end position="180"/>
    </location>
</feature>
<evidence type="ECO:0000313" key="3">
    <source>
        <dbReference type="Proteomes" id="UP001139260"/>
    </source>
</evidence>
<dbReference type="RefSeq" id="WP_248427839.1">
    <property type="nucleotide sequence ID" value="NZ_JALNUB010000003.1"/>
</dbReference>
<reference evidence="2" key="1">
    <citation type="submission" date="2022-04" db="EMBL/GenBank/DDBJ databases">
        <title>Flavobacterium pygoscelis sp. nov. isolated from Chinstrap chick (Pygoscelis antarcticus).</title>
        <authorList>
            <person name="Irgang R."/>
            <person name="Poblete-Morales M."/>
            <person name="Avendano-Herrera R."/>
        </authorList>
    </citation>
    <scope>NUCLEOTIDE SEQUENCE</scope>
    <source>
        <strain evidence="2">I-SCBP12n</strain>
    </source>
</reference>
<evidence type="ECO:0000313" key="2">
    <source>
        <dbReference type="EMBL" id="MCK8141328.1"/>
    </source>
</evidence>
<dbReference type="AlphaFoldDB" id="A0A9X1XTH1"/>
<sequence length="180" mass="20251">MKTLSINIIIFLFFSFQFCFAQEKESITAPYNEKPIALIDTKEGIVSMNSNFYSTKSHTNLIHQQIINTVQVQQIGDNNNINSQFSATKIEATLTQQGNNNQLFIDKNANSIYQKVIQQGNNNRVQDYVPYSNYDIATELFQKGNDQNIINFGSNSISKNMTIIQSGNGAAVTVINHTKL</sequence>
<keyword evidence="1" id="KW-0732">Signal</keyword>
<dbReference type="Proteomes" id="UP001139260">
    <property type="component" value="Unassembled WGS sequence"/>
</dbReference>
<organism evidence="2 3">
    <name type="scientific">Flavobacterium pygoscelis</name>
    <dbReference type="NCBI Taxonomy" id="2893176"/>
    <lineage>
        <taxon>Bacteria</taxon>
        <taxon>Pseudomonadati</taxon>
        <taxon>Bacteroidota</taxon>
        <taxon>Flavobacteriia</taxon>
        <taxon>Flavobacteriales</taxon>
        <taxon>Flavobacteriaceae</taxon>
        <taxon>Flavobacterium</taxon>
    </lineage>
</organism>
<proteinExistence type="predicted"/>
<dbReference type="EMBL" id="JALNUB010000003">
    <property type="protein sequence ID" value="MCK8141328.1"/>
    <property type="molecule type" value="Genomic_DNA"/>
</dbReference>
<protein>
    <recommendedName>
        <fullName evidence="4">Curlin associated repeat-containing protein</fullName>
    </recommendedName>
</protein>
<name>A0A9X1XTH1_9FLAO</name>
<feature type="signal peptide" evidence="1">
    <location>
        <begin position="1"/>
        <end position="21"/>
    </location>
</feature>